<dbReference type="PANTHER" id="PTHR33420">
    <property type="entry name" value="FIMBRIAL SUBUNIT ELFA-RELATED"/>
    <property type="match status" value="1"/>
</dbReference>
<evidence type="ECO:0000259" key="7">
    <source>
        <dbReference type="Pfam" id="PF22003"/>
    </source>
</evidence>
<dbReference type="PROSITE" id="PS51257">
    <property type="entry name" value="PROKAR_LIPOPROTEIN"/>
    <property type="match status" value="1"/>
</dbReference>
<dbReference type="EMBL" id="CP121261">
    <property type="protein sequence ID" value="WFP06953.1"/>
    <property type="molecule type" value="Genomic_DNA"/>
</dbReference>
<dbReference type="Gene3D" id="2.60.40.1090">
    <property type="entry name" value="Fimbrial-type adhesion domain"/>
    <property type="match status" value="1"/>
</dbReference>
<dbReference type="InterPro" id="IPR036937">
    <property type="entry name" value="Adhesion_dom_fimbrial_sf"/>
</dbReference>
<reference evidence="8 9" key="1">
    <citation type="submission" date="2023-03" db="EMBL/GenBank/DDBJ databases">
        <title>Achromobacter spanius LIG8.</title>
        <authorList>
            <person name="Shrestha S."/>
        </authorList>
    </citation>
    <scope>NUCLEOTIDE SEQUENCE [LARGE SCALE GENOMIC DNA]</scope>
    <source>
        <strain evidence="8 9">LIG8</strain>
    </source>
</reference>
<gene>
    <name evidence="8" type="ORF">P8T11_21880</name>
</gene>
<dbReference type="InterPro" id="IPR000259">
    <property type="entry name" value="Adhesion_dom_fimbrial"/>
</dbReference>
<evidence type="ECO:0000256" key="3">
    <source>
        <dbReference type="ARBA" id="ARBA00022729"/>
    </source>
</evidence>
<dbReference type="InterPro" id="IPR054160">
    <property type="entry name" value="MrkD_recept-bd"/>
</dbReference>
<evidence type="ECO:0000256" key="2">
    <source>
        <dbReference type="ARBA" id="ARBA00006671"/>
    </source>
</evidence>
<keyword evidence="4" id="KW-0281">Fimbrium</keyword>
<comment type="subcellular location">
    <subcellularLocation>
        <location evidence="1">Fimbrium</location>
    </subcellularLocation>
</comment>
<dbReference type="InterPro" id="IPR050263">
    <property type="entry name" value="Bact_Fimbrial_Adh_Pro"/>
</dbReference>
<comment type="similarity">
    <text evidence="2">Belongs to the fimbrial protein family.</text>
</comment>
<dbReference type="Pfam" id="PF00419">
    <property type="entry name" value="Fimbrial"/>
    <property type="match status" value="1"/>
</dbReference>
<evidence type="ECO:0000256" key="5">
    <source>
        <dbReference type="SAM" id="SignalP"/>
    </source>
</evidence>
<accession>A0ABY8GQV1</accession>
<keyword evidence="9" id="KW-1185">Reference proteome</keyword>
<feature type="signal peptide" evidence="5">
    <location>
        <begin position="1"/>
        <end position="23"/>
    </location>
</feature>
<dbReference type="Gene3D" id="2.60.40.3310">
    <property type="match status" value="1"/>
</dbReference>
<name>A0ABY8GQV1_9BURK</name>
<proteinExistence type="inferred from homology"/>
<feature type="chain" id="PRO_5046290161" evidence="5">
    <location>
        <begin position="24"/>
        <end position="315"/>
    </location>
</feature>
<protein>
    <submittedName>
        <fullName evidence="8">Fimbrial protein</fullName>
    </submittedName>
</protein>
<dbReference type="SUPFAM" id="SSF49401">
    <property type="entry name" value="Bacterial adhesins"/>
    <property type="match status" value="1"/>
</dbReference>
<feature type="domain" description="Fimbrial-type adhesion" evidence="6">
    <location>
        <begin position="180"/>
        <end position="314"/>
    </location>
</feature>
<evidence type="ECO:0000259" key="6">
    <source>
        <dbReference type="Pfam" id="PF00419"/>
    </source>
</evidence>
<dbReference type="Pfam" id="PF22003">
    <property type="entry name" value="MrkDrd"/>
    <property type="match status" value="1"/>
</dbReference>
<evidence type="ECO:0000313" key="8">
    <source>
        <dbReference type="EMBL" id="WFP06953.1"/>
    </source>
</evidence>
<dbReference type="PANTHER" id="PTHR33420:SF12">
    <property type="entry name" value="FIMBRIN-LIKE PROTEIN FIMI-RELATED"/>
    <property type="match status" value="1"/>
</dbReference>
<organism evidence="8 9">
    <name type="scientific">Achromobacter spanius</name>
    <dbReference type="NCBI Taxonomy" id="217203"/>
    <lineage>
        <taxon>Bacteria</taxon>
        <taxon>Pseudomonadati</taxon>
        <taxon>Pseudomonadota</taxon>
        <taxon>Betaproteobacteria</taxon>
        <taxon>Burkholderiales</taxon>
        <taxon>Alcaligenaceae</taxon>
        <taxon>Achromobacter</taxon>
    </lineage>
</organism>
<evidence type="ECO:0000256" key="1">
    <source>
        <dbReference type="ARBA" id="ARBA00004561"/>
    </source>
</evidence>
<feature type="domain" description="MrkD-like receptor binding" evidence="7">
    <location>
        <begin position="47"/>
        <end position="144"/>
    </location>
</feature>
<dbReference type="InterPro" id="IPR008966">
    <property type="entry name" value="Adhesion_dom_sf"/>
</dbReference>
<dbReference type="Proteomes" id="UP001214170">
    <property type="component" value="Chromosome"/>
</dbReference>
<evidence type="ECO:0000313" key="9">
    <source>
        <dbReference type="Proteomes" id="UP001214170"/>
    </source>
</evidence>
<evidence type="ECO:0000256" key="4">
    <source>
        <dbReference type="ARBA" id="ARBA00023263"/>
    </source>
</evidence>
<keyword evidence="3 5" id="KW-0732">Signal</keyword>
<sequence length="315" mass="33604">MKAVIRQASLALLLTSLGGSAWAACTGDRLVTTITEQQLDAVRPARDAPVGSTIHTLSIDGGVAKVQCTSIRDLFTYGFVTNLGAVPGQDKVYASGIPGIGVRIFWPHEGGVYLPSPMTPKKALGPWEYHPPQIFTIEFIKTGPIQSGVSGDLRVEVRYGSLLSNLIVFNNLRYDAKIRSCLPTKSEQQVDLLPIRARDLGHVGATAAPKAFVIDLACDPGVKVAYRIDAPDQENNVIKNSTLDGMAKGVGLQLLMGDVGSNVVQPLETRTEIPSTPHAGPVIVSIPLGARYYQTEPKITGGPVSATATVTLFYE</sequence>
<dbReference type="RefSeq" id="WP_268080049.1">
    <property type="nucleotide sequence ID" value="NZ_CP106885.1"/>
</dbReference>